<dbReference type="InterPro" id="IPR036397">
    <property type="entry name" value="RNaseH_sf"/>
</dbReference>
<dbReference type="PANTHER" id="PTHR12124">
    <property type="entry name" value="POLYMYOSITIS/SCLERODERMA AUTOANTIGEN-RELATED"/>
    <property type="match status" value="1"/>
</dbReference>
<keyword evidence="6" id="KW-0269">Exonuclease</keyword>
<comment type="subcellular location">
    <subcellularLocation>
        <location evidence="1">Nucleus</location>
    </subcellularLocation>
</comment>
<dbReference type="Gene3D" id="1.10.150.80">
    <property type="entry name" value="HRDC domain"/>
    <property type="match status" value="1"/>
</dbReference>
<reference evidence="12" key="1">
    <citation type="journal article" date="2024" name="Gigascience">
        <title>Chromosome-level genome of the poultry shaft louse Menopon gallinae provides insight into the host-switching and adaptive evolution of parasitic lice.</title>
        <authorList>
            <person name="Xu Y."/>
            <person name="Ma L."/>
            <person name="Liu S."/>
            <person name="Liang Y."/>
            <person name="Liu Q."/>
            <person name="He Z."/>
            <person name="Tian L."/>
            <person name="Duan Y."/>
            <person name="Cai W."/>
            <person name="Li H."/>
            <person name="Song F."/>
        </authorList>
    </citation>
    <scope>NUCLEOTIDE SEQUENCE</scope>
    <source>
        <strain evidence="12">Cailab_2023a</strain>
    </source>
</reference>
<dbReference type="InterPro" id="IPR045092">
    <property type="entry name" value="Rrp6-like"/>
</dbReference>
<evidence type="ECO:0000256" key="2">
    <source>
        <dbReference type="ARBA" id="ARBA00022552"/>
    </source>
</evidence>
<dbReference type="GO" id="GO:0000176">
    <property type="term" value="C:nuclear exosome (RNase complex)"/>
    <property type="evidence" value="ECO:0007669"/>
    <property type="project" value="InterPro"/>
</dbReference>
<dbReference type="FunFam" id="3.30.420.10:FF:000059">
    <property type="entry name" value="Exosome complex exonuclease Rrp6"/>
    <property type="match status" value="1"/>
</dbReference>
<evidence type="ECO:0000256" key="7">
    <source>
        <dbReference type="ARBA" id="ARBA00023242"/>
    </source>
</evidence>
<dbReference type="GO" id="GO:0000166">
    <property type="term" value="F:nucleotide binding"/>
    <property type="evidence" value="ECO:0007669"/>
    <property type="project" value="InterPro"/>
</dbReference>
<dbReference type="AlphaFoldDB" id="A0AAW2HV17"/>
<dbReference type="GO" id="GO:0071051">
    <property type="term" value="P:poly(A)-dependent snoRNA 3'-end processing"/>
    <property type="evidence" value="ECO:0007669"/>
    <property type="project" value="TreeGrafter"/>
</dbReference>
<dbReference type="GO" id="GO:0003727">
    <property type="term" value="F:single-stranded RNA binding"/>
    <property type="evidence" value="ECO:0007669"/>
    <property type="project" value="TreeGrafter"/>
</dbReference>
<dbReference type="CDD" id="cd06147">
    <property type="entry name" value="Rrp6p_like_exo"/>
    <property type="match status" value="1"/>
</dbReference>
<dbReference type="GO" id="GO:0000467">
    <property type="term" value="P:exonucleolytic trimming to generate mature 3'-end of 5.8S rRNA from tricistronic rRNA transcript (SSU-rRNA, 5.8S rRNA, LSU-rRNA)"/>
    <property type="evidence" value="ECO:0007669"/>
    <property type="project" value="InterPro"/>
</dbReference>
<dbReference type="InterPro" id="IPR049559">
    <property type="entry name" value="Rrp6p-like_exo"/>
</dbReference>
<dbReference type="FunFam" id="1.10.150.80:FF:000001">
    <property type="entry name" value="Putative exosome component 10"/>
    <property type="match status" value="1"/>
</dbReference>
<dbReference type="InterPro" id="IPR002121">
    <property type="entry name" value="HRDC_dom"/>
</dbReference>
<keyword evidence="7" id="KW-0539">Nucleus</keyword>
<feature type="compositionally biased region" description="Basic and acidic residues" evidence="10">
    <location>
        <begin position="734"/>
        <end position="767"/>
    </location>
</feature>
<dbReference type="GO" id="GO:0071036">
    <property type="term" value="P:nuclear polyadenylation-dependent snoRNA catabolic process"/>
    <property type="evidence" value="ECO:0007669"/>
    <property type="project" value="TreeGrafter"/>
</dbReference>
<dbReference type="PANTHER" id="PTHR12124:SF47">
    <property type="entry name" value="EXOSOME COMPONENT 10"/>
    <property type="match status" value="1"/>
</dbReference>
<dbReference type="InterPro" id="IPR012588">
    <property type="entry name" value="Exosome-assoc_fac_Rrp6_N"/>
</dbReference>
<organism evidence="12">
    <name type="scientific">Menopon gallinae</name>
    <name type="common">poultry shaft louse</name>
    <dbReference type="NCBI Taxonomy" id="328185"/>
    <lineage>
        <taxon>Eukaryota</taxon>
        <taxon>Metazoa</taxon>
        <taxon>Ecdysozoa</taxon>
        <taxon>Arthropoda</taxon>
        <taxon>Hexapoda</taxon>
        <taxon>Insecta</taxon>
        <taxon>Pterygota</taxon>
        <taxon>Neoptera</taxon>
        <taxon>Paraneoptera</taxon>
        <taxon>Psocodea</taxon>
        <taxon>Troctomorpha</taxon>
        <taxon>Phthiraptera</taxon>
        <taxon>Amblycera</taxon>
        <taxon>Menoponidae</taxon>
        <taxon>Menopon</taxon>
    </lineage>
</organism>
<feature type="compositionally biased region" description="Basic and acidic residues" evidence="10">
    <location>
        <begin position="703"/>
        <end position="714"/>
    </location>
</feature>
<dbReference type="GO" id="GO:0071040">
    <property type="term" value="P:nuclear polyadenylation-dependent antisense transcript catabolic process"/>
    <property type="evidence" value="ECO:0007669"/>
    <property type="project" value="TreeGrafter"/>
</dbReference>
<dbReference type="Pfam" id="PF08066">
    <property type="entry name" value="PMC2NT"/>
    <property type="match status" value="1"/>
</dbReference>
<accession>A0AAW2HV17</accession>
<evidence type="ECO:0000313" key="12">
    <source>
        <dbReference type="EMBL" id="KAL0273632.1"/>
    </source>
</evidence>
<feature type="compositionally biased region" description="Basic residues" evidence="10">
    <location>
        <begin position="796"/>
        <end position="806"/>
    </location>
</feature>
<evidence type="ECO:0000256" key="10">
    <source>
        <dbReference type="SAM" id="MobiDB-lite"/>
    </source>
</evidence>
<dbReference type="GO" id="GO:0000175">
    <property type="term" value="F:3'-5'-RNA exonuclease activity"/>
    <property type="evidence" value="ECO:0007669"/>
    <property type="project" value="InterPro"/>
</dbReference>
<keyword evidence="4" id="KW-0378">Hydrolase</keyword>
<evidence type="ECO:0000256" key="9">
    <source>
        <dbReference type="ARBA" id="ARBA00070365"/>
    </source>
</evidence>
<dbReference type="Pfam" id="PF00570">
    <property type="entry name" value="HRDC"/>
    <property type="match status" value="1"/>
</dbReference>
<gene>
    <name evidence="12" type="ORF">PYX00_006263</name>
</gene>
<dbReference type="SUPFAM" id="SSF47819">
    <property type="entry name" value="HRDC-like"/>
    <property type="match status" value="1"/>
</dbReference>
<feature type="domain" description="HRDC" evidence="11">
    <location>
        <begin position="492"/>
        <end position="572"/>
    </location>
</feature>
<dbReference type="GO" id="GO:0071039">
    <property type="term" value="P:nuclear polyadenylation-dependent CUT catabolic process"/>
    <property type="evidence" value="ECO:0007669"/>
    <property type="project" value="TreeGrafter"/>
</dbReference>
<evidence type="ECO:0000256" key="5">
    <source>
        <dbReference type="ARBA" id="ARBA00022835"/>
    </source>
</evidence>
<keyword evidence="2" id="KW-0698">rRNA processing</keyword>
<evidence type="ECO:0000256" key="1">
    <source>
        <dbReference type="ARBA" id="ARBA00004123"/>
    </source>
</evidence>
<keyword evidence="3" id="KW-0540">Nuclease</keyword>
<protein>
    <recommendedName>
        <fullName evidence="9">Exosome complex component 10 homolog</fullName>
    </recommendedName>
</protein>
<evidence type="ECO:0000256" key="8">
    <source>
        <dbReference type="ARBA" id="ARBA00043957"/>
    </source>
</evidence>
<comment type="similarity">
    <text evidence="8">Belongs to the exosome component 10/RRP6 family.</text>
</comment>
<evidence type="ECO:0000256" key="4">
    <source>
        <dbReference type="ARBA" id="ARBA00022801"/>
    </source>
</evidence>
<dbReference type="InterPro" id="IPR002562">
    <property type="entry name" value="3'-5'_exonuclease_dom"/>
</dbReference>
<dbReference type="Pfam" id="PF01612">
    <property type="entry name" value="DNA_pol_A_exo1"/>
    <property type="match status" value="1"/>
</dbReference>
<keyword evidence="5" id="KW-0271">Exosome</keyword>
<evidence type="ECO:0000256" key="6">
    <source>
        <dbReference type="ARBA" id="ARBA00022839"/>
    </source>
</evidence>
<dbReference type="InterPro" id="IPR044876">
    <property type="entry name" value="HRDC_dom_sf"/>
</dbReference>
<dbReference type="InterPro" id="IPR010997">
    <property type="entry name" value="HRDC-like_sf"/>
</dbReference>
<sequence>MHVNNRGTRPTLPWFRRACLNLIMEETSEGKSAGSSSDMVVEKTKTVGGFESMEKFVEEGFKCLVNATKSSNRLPFGKGRDFYESYPDFHTLMDKEAEKVLTQLSSLMKHAGFKGNIRRRDDDDKIEMIVEANDTILGKVGKMLDQISGVLKNPEPSLITNVPQQVSGSWNVNARASKFTAAQVLNEVLKKTKTIEKPQLNFSDKINNDRNIVFEPKIKYKHNMLKPLAITEEIDESGKIRYCHPYQFELEHFKPPQEQLKHVELGAYKSLEETPFHFVTTVEGVESMINDLKKYKEIAVDLEHHSYRSFQGFTCLLQISTRDTDYIVDTLILRNDLENLNEVFTDPKVVKIFHGAESDLLWLQRDLGVYVVNMFDTYEASKFLGYPRLSLAFLLQRFCNVDAQKHFQLADWRVRPLPESLVDYARSDTHYLLYIYDNLKNILIEKGNGKTNCLESVISSSTAKCISQVYEMPVWNEDGYLDLYHRSKKLFDNRQKYAMKSLYEWRDSAARTYDESYAYVLPNHMLLQISEALPREAQGILACCNPVPPLVRKHLLELHQLILKAREQPLVEPVFEERRFYRATEENNLTNDRLRCPHDLNYEGEFRDDLPVLISNNTNTIDRGEQLVAVKPIVNVFEKSAVRPNKSLPNLNKAALLTPYQRYKLTKPFNETVAAKEAEAQMIITSNKEKIQMMEIDTVQSLLKKEPEEPVESLRKRKREDGEEGNQAKKIKKEKSDLMKNPFHDKNANSKQDEAPKIKEEKPRPEIKPFNYSSVDYKKYQTYIDSDSKKNGANQRKMKKFGKKRN</sequence>
<feature type="region of interest" description="Disordered" evidence="10">
    <location>
        <begin position="703"/>
        <end position="806"/>
    </location>
</feature>
<name>A0AAW2HV17_9NEOP</name>
<dbReference type="InterPro" id="IPR012337">
    <property type="entry name" value="RNaseH-like_sf"/>
</dbReference>
<comment type="caution">
    <text evidence="12">The sequence shown here is derived from an EMBL/GenBank/DDBJ whole genome shotgun (WGS) entry which is preliminary data.</text>
</comment>
<dbReference type="PROSITE" id="PS50967">
    <property type="entry name" value="HRDC"/>
    <property type="match status" value="1"/>
</dbReference>
<dbReference type="GO" id="GO:0005730">
    <property type="term" value="C:nucleolus"/>
    <property type="evidence" value="ECO:0007669"/>
    <property type="project" value="TreeGrafter"/>
</dbReference>
<dbReference type="GO" id="GO:0071044">
    <property type="term" value="P:histone mRNA catabolic process"/>
    <property type="evidence" value="ECO:0007669"/>
    <property type="project" value="TreeGrafter"/>
</dbReference>
<dbReference type="GO" id="GO:0071035">
    <property type="term" value="P:nuclear polyadenylation-dependent rRNA catabolic process"/>
    <property type="evidence" value="ECO:0007669"/>
    <property type="project" value="TreeGrafter"/>
</dbReference>
<proteinExistence type="inferred from homology"/>
<dbReference type="SMART" id="SM00341">
    <property type="entry name" value="HRDC"/>
    <property type="match status" value="1"/>
</dbReference>
<dbReference type="GO" id="GO:0071038">
    <property type="term" value="P:TRAMP-dependent tRNA surveillance pathway"/>
    <property type="evidence" value="ECO:0007669"/>
    <property type="project" value="TreeGrafter"/>
</dbReference>
<dbReference type="GO" id="GO:0071037">
    <property type="term" value="P:nuclear polyadenylation-dependent snRNA catabolic process"/>
    <property type="evidence" value="ECO:0007669"/>
    <property type="project" value="TreeGrafter"/>
</dbReference>
<dbReference type="SMART" id="SM00474">
    <property type="entry name" value="35EXOc"/>
    <property type="match status" value="1"/>
</dbReference>
<dbReference type="SUPFAM" id="SSF53098">
    <property type="entry name" value="Ribonuclease H-like"/>
    <property type="match status" value="1"/>
</dbReference>
<dbReference type="Gene3D" id="3.30.420.10">
    <property type="entry name" value="Ribonuclease H-like superfamily/Ribonuclease H"/>
    <property type="match status" value="1"/>
</dbReference>
<dbReference type="EMBL" id="JARGDH010000003">
    <property type="protein sequence ID" value="KAL0273632.1"/>
    <property type="molecule type" value="Genomic_DNA"/>
</dbReference>
<evidence type="ECO:0000256" key="3">
    <source>
        <dbReference type="ARBA" id="ARBA00022722"/>
    </source>
</evidence>
<evidence type="ECO:0000259" key="11">
    <source>
        <dbReference type="PROSITE" id="PS50967"/>
    </source>
</evidence>